<evidence type="ECO:0000256" key="2">
    <source>
        <dbReference type="ARBA" id="ARBA00008638"/>
    </source>
</evidence>
<keyword evidence="6" id="KW-0804">Transcription</keyword>
<dbReference type="GO" id="GO:0016538">
    <property type="term" value="F:cyclin-dependent protein serine/threonine kinase regulator activity"/>
    <property type="evidence" value="ECO:0007669"/>
    <property type="project" value="InterPro"/>
</dbReference>
<comment type="subcellular location">
    <subcellularLocation>
        <location evidence="1">Nucleus</location>
    </subcellularLocation>
</comment>
<dbReference type="InterPro" id="IPR013763">
    <property type="entry name" value="Cyclin-like_dom"/>
</dbReference>
<gene>
    <name evidence="12" type="primary">LOC116948649</name>
</gene>
<feature type="compositionally biased region" description="Polar residues" evidence="9">
    <location>
        <begin position="570"/>
        <end position="580"/>
    </location>
</feature>
<dbReference type="Pfam" id="PF21797">
    <property type="entry name" value="CycT2-like_C"/>
    <property type="match status" value="1"/>
</dbReference>
<evidence type="ECO:0000256" key="1">
    <source>
        <dbReference type="ARBA" id="ARBA00004123"/>
    </source>
</evidence>
<dbReference type="GO" id="GO:0006357">
    <property type="term" value="P:regulation of transcription by RNA polymerase II"/>
    <property type="evidence" value="ECO:0007669"/>
    <property type="project" value="InterPro"/>
</dbReference>
<dbReference type="GO" id="GO:0005634">
    <property type="term" value="C:nucleus"/>
    <property type="evidence" value="ECO:0007669"/>
    <property type="project" value="UniProtKB-SubCell"/>
</dbReference>
<keyword evidence="4" id="KW-0805">Transcription regulation</keyword>
<feature type="domain" description="Cyclin-like" evidence="10">
    <location>
        <begin position="154"/>
        <end position="245"/>
    </location>
</feature>
<dbReference type="PANTHER" id="PTHR10026">
    <property type="entry name" value="CYCLIN"/>
    <property type="match status" value="1"/>
</dbReference>
<name>A0AAJ7X4Y4_PETMA</name>
<dbReference type="SMART" id="SM00385">
    <property type="entry name" value="CYCLIN"/>
    <property type="match status" value="2"/>
</dbReference>
<proteinExistence type="inferred from homology"/>
<feature type="region of interest" description="Disordered" evidence="9">
    <location>
        <begin position="738"/>
        <end position="878"/>
    </location>
</feature>
<dbReference type="Gene3D" id="1.10.472.10">
    <property type="entry name" value="Cyclin-like"/>
    <property type="match status" value="2"/>
</dbReference>
<evidence type="ECO:0000313" key="11">
    <source>
        <dbReference type="Proteomes" id="UP001318040"/>
    </source>
</evidence>
<feature type="compositionally biased region" description="Basic and acidic residues" evidence="9">
    <location>
        <begin position="617"/>
        <end position="638"/>
    </location>
</feature>
<evidence type="ECO:0000256" key="7">
    <source>
        <dbReference type="ARBA" id="ARBA00023242"/>
    </source>
</evidence>
<accession>A0AAJ7X4Y4</accession>
<feature type="region of interest" description="Disordered" evidence="9">
    <location>
        <begin position="553"/>
        <end position="655"/>
    </location>
</feature>
<organism evidence="11 12">
    <name type="scientific">Petromyzon marinus</name>
    <name type="common">Sea lamprey</name>
    <dbReference type="NCBI Taxonomy" id="7757"/>
    <lineage>
        <taxon>Eukaryota</taxon>
        <taxon>Metazoa</taxon>
        <taxon>Chordata</taxon>
        <taxon>Craniata</taxon>
        <taxon>Vertebrata</taxon>
        <taxon>Cyclostomata</taxon>
        <taxon>Hyperoartia</taxon>
        <taxon>Petromyzontiformes</taxon>
        <taxon>Petromyzontidae</taxon>
        <taxon>Petromyzon</taxon>
    </lineage>
</organism>
<evidence type="ECO:0000313" key="12">
    <source>
        <dbReference type="RefSeq" id="XP_032821436.1"/>
    </source>
</evidence>
<dbReference type="Pfam" id="PF00134">
    <property type="entry name" value="Cyclin_N"/>
    <property type="match status" value="1"/>
</dbReference>
<dbReference type="CDD" id="cd20538">
    <property type="entry name" value="CYCLIN_CCNT_rpt1"/>
    <property type="match status" value="1"/>
</dbReference>
<dbReference type="FunFam" id="1.10.472.10:FF:000004">
    <property type="entry name" value="Cyclin T2"/>
    <property type="match status" value="1"/>
</dbReference>
<feature type="compositionally biased region" description="Basic residues" evidence="9">
    <location>
        <begin position="763"/>
        <end position="772"/>
    </location>
</feature>
<sequence>MARPWIFTREQMDSTPSRLAGIDADRELLYRQQAATLVQDMGQRLNVPQLVINTAIVYMHRFFMFHSFKDVHKHLLAQSAIFLAAKVEDQPRKLEHVIRVAQACLAPREAPLNPKHLVYLQKAQDLIMLETMLLQTLGMYASSGFDVTVVHPHTHVVKCSQLVRASKDLAHTSYFMATNSLHLTTLCLRYPPSVVACVCIHLACKWSSWEIPMSSDGQPWWAYVDTSVTLQLLDELTQQFLDIMEKSPNRMKRIRNWKIPQNQVKKCGDTPSKSPSGCDNHPAASCSKQQPCGAGTAASSAIGTTAEGCHQTQRALLCVHGGQDSKTRDVFVIDDAAAAAAASRATPLSTQPASYFPTAGGQGGASFFTSGGGLVNLVGVSESGVPPAFALARYVAPRLGVAPNVTLGQQPLPSSCTLVLDPPTPNPPTDNYPVSFRGSHPEPNRAFVRNVPNPDVNLHPGALAPSFVSTSVHTQDANPNYAHHTSIVAACDLGGPVSTQYTADPGAGPLFLAARGTRDFADASSLPAPDLRPCSFGTLKPYHTVQSMMHNATRCGPSRDQSRAEACSLPNATSDTTAPSHRTAPPMVRDERRGGRGAQSGVADAADVATRSGKSRRNGEVREVRDETRSERGVEMQRRHLARSGAGDGGGDGENEVISWATEAPNNSQASFSCLQMLPAPYVASDQMHQQCPPHYRLHRDPKTQFTKTQNIRGVQAAAGGGPYNAPQQHHSLAQISTSTPSARPGMASQVHPAQVGTASSANKKKAPKRKLTWCATQESNGRGPLAKPEVEPSKRILPSSEAVPQLKPPLNVRAGGLSPDGPSRADDDDAAGSGSSERVLLRDARPGGAEVEELVERNEKGGSAGDDAASAPRHSVQ</sequence>
<keyword evidence="7" id="KW-0539">Nucleus</keyword>
<evidence type="ECO:0000256" key="5">
    <source>
        <dbReference type="ARBA" id="ARBA00023127"/>
    </source>
</evidence>
<keyword evidence="5 8" id="KW-0195">Cyclin</keyword>
<dbReference type="InterPro" id="IPR036915">
    <property type="entry name" value="Cyclin-like_sf"/>
</dbReference>
<evidence type="ECO:0000256" key="6">
    <source>
        <dbReference type="ARBA" id="ARBA00023163"/>
    </source>
</evidence>
<reference evidence="12" key="1">
    <citation type="submission" date="2025-08" db="UniProtKB">
        <authorList>
            <consortium name="RefSeq"/>
        </authorList>
    </citation>
    <scope>IDENTIFICATION</scope>
    <source>
        <tissue evidence="12">Sperm</tissue>
    </source>
</reference>
<evidence type="ECO:0000256" key="4">
    <source>
        <dbReference type="ARBA" id="ARBA00023015"/>
    </source>
</evidence>
<dbReference type="InterPro" id="IPR006671">
    <property type="entry name" value="Cyclin_N"/>
</dbReference>
<evidence type="ECO:0000259" key="10">
    <source>
        <dbReference type="SMART" id="SM00385"/>
    </source>
</evidence>
<dbReference type="InterPro" id="IPR043198">
    <property type="entry name" value="Cyclin/Ssn8"/>
</dbReference>
<dbReference type="Proteomes" id="UP001318040">
    <property type="component" value="Chromosome 34"/>
</dbReference>
<evidence type="ECO:0000256" key="9">
    <source>
        <dbReference type="SAM" id="MobiDB-lite"/>
    </source>
</evidence>
<dbReference type="RefSeq" id="XP_032821436.1">
    <property type="nucleotide sequence ID" value="XM_032965545.1"/>
</dbReference>
<evidence type="ECO:0000256" key="3">
    <source>
        <dbReference type="ARBA" id="ARBA00022553"/>
    </source>
</evidence>
<keyword evidence="11" id="KW-1185">Reference proteome</keyword>
<keyword evidence="3" id="KW-0597">Phosphoprotein</keyword>
<dbReference type="AlphaFoldDB" id="A0AAJ7X4Y4"/>
<comment type="similarity">
    <text evidence="2">Belongs to the cyclin family. Cyclin C subfamily.</text>
</comment>
<feature type="domain" description="Cyclin-like" evidence="10">
    <location>
        <begin position="36"/>
        <end position="135"/>
    </location>
</feature>
<protein>
    <submittedName>
        <fullName evidence="12">Uncharacterized protein LOC116948649</fullName>
    </submittedName>
</protein>
<dbReference type="KEGG" id="pmrn:116948649"/>
<evidence type="ECO:0000256" key="8">
    <source>
        <dbReference type="RuleBase" id="RU000383"/>
    </source>
</evidence>
<dbReference type="SUPFAM" id="SSF47954">
    <property type="entry name" value="Cyclin-like"/>
    <property type="match status" value="2"/>
</dbReference>